<feature type="domain" description="ChsH2 C-terminal OB-fold" evidence="1">
    <location>
        <begin position="64"/>
        <end position="127"/>
    </location>
</feature>
<name>A0ABT4XDM4_9PSED</name>
<dbReference type="Proteomes" id="UP001212042">
    <property type="component" value="Unassembled WGS sequence"/>
</dbReference>
<dbReference type="InterPro" id="IPR022002">
    <property type="entry name" value="ChsH2_Znr"/>
</dbReference>
<dbReference type="PANTHER" id="PTHR34075:SF5">
    <property type="entry name" value="BLR3430 PROTEIN"/>
    <property type="match status" value="1"/>
</dbReference>
<evidence type="ECO:0000313" key="4">
    <source>
        <dbReference type="Proteomes" id="UP001212042"/>
    </source>
</evidence>
<protein>
    <submittedName>
        <fullName evidence="3">Zn-ribbon domain-containing OB-fold protein</fullName>
    </submittedName>
</protein>
<organism evidence="3 4">
    <name type="scientific">Pseudomonas aestuarii</name>
    <dbReference type="NCBI Taxonomy" id="3018340"/>
    <lineage>
        <taxon>Bacteria</taxon>
        <taxon>Pseudomonadati</taxon>
        <taxon>Pseudomonadota</taxon>
        <taxon>Gammaproteobacteria</taxon>
        <taxon>Pseudomonadales</taxon>
        <taxon>Pseudomonadaceae</taxon>
        <taxon>Pseudomonas</taxon>
    </lineage>
</organism>
<proteinExistence type="predicted"/>
<comment type="caution">
    <text evidence="3">The sequence shown here is derived from an EMBL/GenBank/DDBJ whole genome shotgun (WGS) entry which is preliminary data.</text>
</comment>
<sequence>MSRRLFQECLMPRKLPALNADNRAFWQGGEHGELLIHRCLGCERFFHPPGPICPQCASLEVEPRAVSGKGKVLSYTLNYQPWIAELELPYVVAIIELAEQPGLRFISNVVGMDPLAVRIDMPVRVSFLHVEDVWLPLFERD</sequence>
<dbReference type="InterPro" id="IPR052513">
    <property type="entry name" value="Thioester_dehydratase-like"/>
</dbReference>
<dbReference type="EMBL" id="JAQJZJ010000003">
    <property type="protein sequence ID" value="MDA7086308.1"/>
    <property type="molecule type" value="Genomic_DNA"/>
</dbReference>
<gene>
    <name evidence="3" type="ORF">PH586_07945</name>
</gene>
<dbReference type="InterPro" id="IPR012340">
    <property type="entry name" value="NA-bd_OB-fold"/>
</dbReference>
<dbReference type="InterPro" id="IPR002878">
    <property type="entry name" value="ChsH2_C"/>
</dbReference>
<evidence type="ECO:0000259" key="2">
    <source>
        <dbReference type="Pfam" id="PF12172"/>
    </source>
</evidence>
<accession>A0ABT4XDM4</accession>
<dbReference type="Pfam" id="PF12172">
    <property type="entry name" value="zf-ChsH2"/>
    <property type="match status" value="1"/>
</dbReference>
<evidence type="ECO:0000259" key="1">
    <source>
        <dbReference type="Pfam" id="PF01796"/>
    </source>
</evidence>
<keyword evidence="4" id="KW-1185">Reference proteome</keyword>
<evidence type="ECO:0000313" key="3">
    <source>
        <dbReference type="EMBL" id="MDA7086308.1"/>
    </source>
</evidence>
<feature type="domain" description="ChsH2 rubredoxin-like zinc ribbon" evidence="2">
    <location>
        <begin position="26"/>
        <end position="62"/>
    </location>
</feature>
<dbReference type="SUPFAM" id="SSF50249">
    <property type="entry name" value="Nucleic acid-binding proteins"/>
    <property type="match status" value="1"/>
</dbReference>
<dbReference type="PANTHER" id="PTHR34075">
    <property type="entry name" value="BLR3430 PROTEIN"/>
    <property type="match status" value="1"/>
</dbReference>
<dbReference type="Gene3D" id="6.10.30.10">
    <property type="match status" value="1"/>
</dbReference>
<dbReference type="Pfam" id="PF01796">
    <property type="entry name" value="OB_ChsH2_C"/>
    <property type="match status" value="1"/>
</dbReference>
<reference evidence="3 4" key="1">
    <citation type="submission" date="2023-01" db="EMBL/GenBank/DDBJ databases">
        <title>Pseudomonas SA3-5T sp. nov., isolated from tidal flat sediment.</title>
        <authorList>
            <person name="Kim H.S."/>
            <person name="Kim J.-S."/>
            <person name="Suh M.K."/>
            <person name="Eom M.K."/>
            <person name="Lee J.-S."/>
        </authorList>
    </citation>
    <scope>NUCLEOTIDE SEQUENCE [LARGE SCALE GENOMIC DNA]</scope>
    <source>
        <strain evidence="3 4">SA3-5</strain>
    </source>
</reference>